<keyword evidence="6" id="KW-1185">Reference proteome</keyword>
<dbReference type="PIRSF" id="PIRSF006241">
    <property type="entry name" value="HyI"/>
    <property type="match status" value="1"/>
</dbReference>
<dbReference type="InterPro" id="IPR036237">
    <property type="entry name" value="Xyl_isomerase-like_sf"/>
</dbReference>
<reference evidence="5 6" key="1">
    <citation type="submission" date="2014-04" db="EMBL/GenBank/DDBJ databases">
        <title>Whole genome shotgun sequence of Geobacillus caldoxylosilyticus NBRC 107762.</title>
        <authorList>
            <person name="Hosoyama A."/>
            <person name="Hosoyama Y."/>
            <person name="Katano-Makiyama Y."/>
            <person name="Tsuchikane K."/>
            <person name="Ohji S."/>
            <person name="Ichikawa N."/>
            <person name="Yamazoe A."/>
            <person name="Fujita N."/>
        </authorList>
    </citation>
    <scope>NUCLEOTIDE SEQUENCE [LARGE SCALE GENOMIC DNA]</scope>
    <source>
        <strain evidence="5 6">NBRC 107762</strain>
    </source>
</reference>
<dbReference type="Proteomes" id="UP000023561">
    <property type="component" value="Unassembled WGS sequence"/>
</dbReference>
<dbReference type="InterPro" id="IPR026040">
    <property type="entry name" value="HyI-like"/>
</dbReference>
<keyword evidence="1 2" id="KW-0413">Isomerase</keyword>
<dbReference type="PANTHER" id="PTHR43489">
    <property type="entry name" value="ISOMERASE"/>
    <property type="match status" value="1"/>
</dbReference>
<dbReference type="Gene3D" id="3.20.20.150">
    <property type="entry name" value="Divalent-metal-dependent TIM barrel enzymes"/>
    <property type="match status" value="1"/>
</dbReference>
<keyword evidence="5" id="KW-0670">Pyruvate</keyword>
<evidence type="ECO:0000256" key="3">
    <source>
        <dbReference type="PIRSR" id="PIRSR006241-50"/>
    </source>
</evidence>
<feature type="active site" description="Proton donor/acceptor" evidence="3">
    <location>
        <position position="143"/>
    </location>
</feature>
<accession>A0A023DIJ8</accession>
<protein>
    <submittedName>
        <fullName evidence="5">Hydroxypyruvate isomerase</fullName>
    </submittedName>
</protein>
<evidence type="ECO:0000256" key="2">
    <source>
        <dbReference type="PIRNR" id="PIRNR006241"/>
    </source>
</evidence>
<proteinExistence type="inferred from homology"/>
<dbReference type="GeneID" id="301191329"/>
<feature type="domain" description="Xylose isomerase-like TIM barrel" evidence="4">
    <location>
        <begin position="21"/>
        <end position="244"/>
    </location>
</feature>
<dbReference type="RefSeq" id="WP_017437360.1">
    <property type="nucleotide sequence ID" value="NZ_BAWO01000058.1"/>
</dbReference>
<dbReference type="Pfam" id="PF01261">
    <property type="entry name" value="AP_endonuc_2"/>
    <property type="match status" value="1"/>
</dbReference>
<evidence type="ECO:0000256" key="1">
    <source>
        <dbReference type="ARBA" id="ARBA00023235"/>
    </source>
</evidence>
<comment type="similarity">
    <text evidence="2">Belongs to the hyi family.</text>
</comment>
<dbReference type="SUPFAM" id="SSF51658">
    <property type="entry name" value="Xylose isomerase-like"/>
    <property type="match status" value="1"/>
</dbReference>
<dbReference type="AlphaFoldDB" id="A0A023DIJ8"/>
<name>A0A023DIJ8_9BACL</name>
<dbReference type="GO" id="GO:0046487">
    <property type="term" value="P:glyoxylate metabolic process"/>
    <property type="evidence" value="ECO:0007669"/>
    <property type="project" value="TreeGrafter"/>
</dbReference>
<dbReference type="EMBL" id="BAWO01000058">
    <property type="protein sequence ID" value="GAJ41129.1"/>
    <property type="molecule type" value="Genomic_DNA"/>
</dbReference>
<dbReference type="GO" id="GO:0008903">
    <property type="term" value="F:hydroxypyruvate isomerase activity"/>
    <property type="evidence" value="ECO:0007669"/>
    <property type="project" value="TreeGrafter"/>
</dbReference>
<gene>
    <name evidence="5" type="primary">hyi</name>
    <name evidence="5" type="ORF">GCA01S_058_00170</name>
</gene>
<feature type="active site" description="Proton donor/acceptor" evidence="3">
    <location>
        <position position="240"/>
    </location>
</feature>
<dbReference type="PANTHER" id="PTHR43489:SF6">
    <property type="entry name" value="HYDROXYPYRUVATE ISOMERASE-RELATED"/>
    <property type="match status" value="1"/>
</dbReference>
<evidence type="ECO:0000313" key="6">
    <source>
        <dbReference type="Proteomes" id="UP000023561"/>
    </source>
</evidence>
<comment type="caution">
    <text evidence="5">The sequence shown here is derived from an EMBL/GenBank/DDBJ whole genome shotgun (WGS) entry which is preliminary data.</text>
</comment>
<sequence>MNEFAVNISTIFTEMPFLQRFQKVRECGFSFVECQFPYEYPIERIRDELHQHQLSLVLINLPPGNWEKGDRGLAIFPDRTDEFQRSVEEGIRYAVELNVPYIHCMAGVLPANLDRQKAKETYMRHLYDAAKQMANHSLTLLIEPINPFDMPNYFLTNIHEAVSMIKEIGLANIKLQYDFYHMQRIQGNLATTFETYFDWIAHVQIADVPGRHEPGTGEIRYEYIFRHLEKCGYKGMVGLEYIPSGRSEQSFGWRMLFSPSVEGVTQESPAFLHGERSNIGH</sequence>
<evidence type="ECO:0000313" key="5">
    <source>
        <dbReference type="EMBL" id="GAJ41129.1"/>
    </source>
</evidence>
<dbReference type="FunFam" id="3.20.20.150:FF:000007">
    <property type="entry name" value="Hydroxypyruvate isomerase"/>
    <property type="match status" value="1"/>
</dbReference>
<evidence type="ECO:0000259" key="4">
    <source>
        <dbReference type="Pfam" id="PF01261"/>
    </source>
</evidence>
<dbReference type="InterPro" id="IPR050417">
    <property type="entry name" value="Sugar_Epim/Isomerase"/>
</dbReference>
<dbReference type="InterPro" id="IPR013022">
    <property type="entry name" value="Xyl_isomerase-like_TIM-brl"/>
</dbReference>
<organism evidence="5 6">
    <name type="scientific">Parageobacillus caldoxylosilyticus NBRC 107762</name>
    <dbReference type="NCBI Taxonomy" id="1220594"/>
    <lineage>
        <taxon>Bacteria</taxon>
        <taxon>Bacillati</taxon>
        <taxon>Bacillota</taxon>
        <taxon>Bacilli</taxon>
        <taxon>Bacillales</taxon>
        <taxon>Anoxybacillaceae</taxon>
        <taxon>Saccharococcus</taxon>
    </lineage>
</organism>